<organism evidence="10 11">
    <name type="scientific">Synchytrium microbalum</name>
    <dbReference type="NCBI Taxonomy" id="1806994"/>
    <lineage>
        <taxon>Eukaryota</taxon>
        <taxon>Fungi</taxon>
        <taxon>Fungi incertae sedis</taxon>
        <taxon>Chytridiomycota</taxon>
        <taxon>Chytridiomycota incertae sedis</taxon>
        <taxon>Chytridiomycetes</taxon>
        <taxon>Synchytriales</taxon>
        <taxon>Synchytriaceae</taxon>
        <taxon>Synchytrium</taxon>
    </lineage>
</organism>
<keyword evidence="3 7" id="KW-0175">Coiled coil</keyword>
<evidence type="ECO:0000256" key="1">
    <source>
        <dbReference type="ARBA" id="ARBA00004138"/>
    </source>
</evidence>
<keyword evidence="2" id="KW-0970">Cilium biogenesis/degradation</keyword>
<dbReference type="Pfam" id="PF13870">
    <property type="entry name" value="CCDC113_CCDC96_CC"/>
    <property type="match status" value="1"/>
</dbReference>
<evidence type="ECO:0000256" key="7">
    <source>
        <dbReference type="SAM" id="Coils"/>
    </source>
</evidence>
<dbReference type="EMBL" id="QEAO01000060">
    <property type="protein sequence ID" value="TPX30661.1"/>
    <property type="molecule type" value="Genomic_DNA"/>
</dbReference>
<dbReference type="InterPro" id="IPR025254">
    <property type="entry name" value="CCDC113/CCDC96_CC"/>
</dbReference>
<proteinExistence type="inferred from homology"/>
<feature type="coiled-coil region" evidence="7">
    <location>
        <begin position="133"/>
        <end position="178"/>
    </location>
</feature>
<dbReference type="AlphaFoldDB" id="A0A507BTT4"/>
<dbReference type="STRING" id="1806994.A0A507BTT4"/>
<dbReference type="GO" id="GO:0060271">
    <property type="term" value="P:cilium assembly"/>
    <property type="evidence" value="ECO:0007669"/>
    <property type="project" value="TreeGrafter"/>
</dbReference>
<dbReference type="PANTHER" id="PTHR15654">
    <property type="entry name" value="COILED-COIL DOMAIN-CONTAINING PROTEIN 113-RELATED"/>
    <property type="match status" value="1"/>
</dbReference>
<dbReference type="RefSeq" id="XP_031022274.1">
    <property type="nucleotide sequence ID" value="XM_031171729.1"/>
</dbReference>
<feature type="coiled-coil region" evidence="7">
    <location>
        <begin position="218"/>
        <end position="327"/>
    </location>
</feature>
<feature type="domain" description="CCDC113/CCDC96 coiled-coil" evidence="9">
    <location>
        <begin position="212"/>
        <end position="385"/>
    </location>
</feature>
<feature type="region of interest" description="Disordered" evidence="8">
    <location>
        <begin position="80"/>
        <end position="121"/>
    </location>
</feature>
<gene>
    <name evidence="10" type="ORF">SmJEL517_g05803</name>
</gene>
<dbReference type="GeneID" id="42007026"/>
<dbReference type="Proteomes" id="UP000319731">
    <property type="component" value="Unassembled WGS sequence"/>
</dbReference>
<dbReference type="GO" id="GO:0036064">
    <property type="term" value="C:ciliary basal body"/>
    <property type="evidence" value="ECO:0007669"/>
    <property type="project" value="TreeGrafter"/>
</dbReference>
<evidence type="ECO:0000256" key="2">
    <source>
        <dbReference type="ARBA" id="ARBA00022794"/>
    </source>
</evidence>
<evidence type="ECO:0000313" key="11">
    <source>
        <dbReference type="Proteomes" id="UP000319731"/>
    </source>
</evidence>
<evidence type="ECO:0000256" key="8">
    <source>
        <dbReference type="SAM" id="MobiDB-lite"/>
    </source>
</evidence>
<reference evidence="10 11" key="1">
    <citation type="journal article" date="2019" name="Sci. Rep.">
        <title>Comparative genomics of chytrid fungi reveal insights into the obligate biotrophic and pathogenic lifestyle of Synchytrium endobioticum.</title>
        <authorList>
            <person name="van de Vossenberg B.T.L.H."/>
            <person name="Warris S."/>
            <person name="Nguyen H.D.T."/>
            <person name="van Gent-Pelzer M.P.E."/>
            <person name="Joly D.L."/>
            <person name="van de Geest H.C."/>
            <person name="Bonants P.J.M."/>
            <person name="Smith D.S."/>
            <person name="Levesque C.A."/>
            <person name="van der Lee T.A.J."/>
        </authorList>
    </citation>
    <scope>NUCLEOTIDE SEQUENCE [LARGE SCALE GENOMIC DNA]</scope>
    <source>
        <strain evidence="10 11">JEL517</strain>
    </source>
</reference>
<comment type="similarity">
    <text evidence="5">Belongs to the CFAP263 family.</text>
</comment>
<accession>A0A507BTT4</accession>
<comment type="caution">
    <text evidence="10">The sequence shown here is derived from an EMBL/GenBank/DDBJ whole genome shotgun (WGS) entry which is preliminary data.</text>
</comment>
<evidence type="ECO:0000256" key="3">
    <source>
        <dbReference type="ARBA" id="ARBA00023054"/>
    </source>
</evidence>
<comment type="subcellular location">
    <subcellularLocation>
        <location evidence="1">Cell projection</location>
        <location evidence="1">Cilium</location>
    </subcellularLocation>
</comment>
<protein>
    <recommendedName>
        <fullName evidence="6">Cilia- and flagella-associated protein 263</fullName>
    </recommendedName>
</protein>
<dbReference type="GO" id="GO:0005930">
    <property type="term" value="C:axoneme"/>
    <property type="evidence" value="ECO:0007669"/>
    <property type="project" value="TreeGrafter"/>
</dbReference>
<keyword evidence="4" id="KW-0966">Cell projection</keyword>
<feature type="region of interest" description="Disordered" evidence="8">
    <location>
        <begin position="1"/>
        <end position="27"/>
    </location>
</feature>
<evidence type="ECO:0000256" key="6">
    <source>
        <dbReference type="ARBA" id="ARBA00044798"/>
    </source>
</evidence>
<dbReference type="OrthoDB" id="10259713at2759"/>
<dbReference type="InterPro" id="IPR051885">
    <property type="entry name" value="CC_CF"/>
</dbReference>
<sequence>MDSNASFIPSMSMDQQAQQQSQQPTATDILCDTTTRAEDVETCTNAELSLLLTELKKKNARLETENKLFDSYLARIGPLLPDDNGKMGGATGNKDSNALGVDDASKKEKKKKGDKNRANEQEKIVLLTPEQRAEVASRALDELKDEIEKEKEGWTRFVDNLKAEIEEVEIRTAEIKKAMYEFKRDVVQSAISERTGKVMAERVQRWIEDHLRAKDAIIEKLRLKNASLKSQRNNLSQQLRQKEEMGDVLHAIDFDQLQIENKQYLARIEERNTELVALKLAAGNTQHLLNTHKEALNDTMKDSERLVQEIESRRDMLTRLIQEEEKVNGDIAKIQTSNASFQSLAESYRVPDVMDYVHYKALQHDLEHKVGMWTRKVEIAALQLKRTKLALKSTRGPTIKPKSNAAQI</sequence>
<keyword evidence="11" id="KW-1185">Reference proteome</keyword>
<feature type="compositionally biased region" description="Low complexity" evidence="8">
    <location>
        <begin position="9"/>
        <end position="27"/>
    </location>
</feature>
<evidence type="ECO:0000256" key="5">
    <source>
        <dbReference type="ARBA" id="ARBA00044506"/>
    </source>
</evidence>
<evidence type="ECO:0000313" key="10">
    <source>
        <dbReference type="EMBL" id="TPX30661.1"/>
    </source>
</evidence>
<name>A0A507BTT4_9FUNG</name>
<dbReference type="PANTHER" id="PTHR15654:SF2">
    <property type="entry name" value="COILED-COIL DOMAIN-CONTAINING PROTEIN 113"/>
    <property type="match status" value="1"/>
</dbReference>
<evidence type="ECO:0000259" key="9">
    <source>
        <dbReference type="Pfam" id="PF13870"/>
    </source>
</evidence>
<evidence type="ECO:0000256" key="4">
    <source>
        <dbReference type="ARBA" id="ARBA00023273"/>
    </source>
</evidence>